<dbReference type="Proteomes" id="UP001163336">
    <property type="component" value="Chromosome"/>
</dbReference>
<protein>
    <recommendedName>
        <fullName evidence="5">Lipoprotein</fullName>
    </recommendedName>
</protein>
<keyword evidence="4" id="KW-1185">Reference proteome</keyword>
<dbReference type="PROSITE" id="PS51257">
    <property type="entry name" value="PROKAR_LIPOPROTEIN"/>
    <property type="match status" value="1"/>
</dbReference>
<organism evidence="3 4">
    <name type="scientific">Massilia varians</name>
    <dbReference type="NCBI Taxonomy" id="457921"/>
    <lineage>
        <taxon>Bacteria</taxon>
        <taxon>Pseudomonadati</taxon>
        <taxon>Pseudomonadota</taxon>
        <taxon>Betaproteobacteria</taxon>
        <taxon>Burkholderiales</taxon>
        <taxon>Oxalobacteraceae</taxon>
        <taxon>Telluria group</taxon>
        <taxon>Massilia</taxon>
    </lineage>
</organism>
<evidence type="ECO:0000313" key="4">
    <source>
        <dbReference type="Proteomes" id="UP001163336"/>
    </source>
</evidence>
<feature type="region of interest" description="Disordered" evidence="1">
    <location>
        <begin position="31"/>
        <end position="55"/>
    </location>
</feature>
<feature type="signal peptide" evidence="2">
    <location>
        <begin position="1"/>
        <end position="27"/>
    </location>
</feature>
<evidence type="ECO:0000256" key="1">
    <source>
        <dbReference type="SAM" id="MobiDB-lite"/>
    </source>
</evidence>
<dbReference type="EMBL" id="AP026966">
    <property type="protein sequence ID" value="BDT61118.1"/>
    <property type="molecule type" value="Genomic_DNA"/>
</dbReference>
<evidence type="ECO:0000313" key="3">
    <source>
        <dbReference type="EMBL" id="BDT61118.1"/>
    </source>
</evidence>
<feature type="chain" id="PRO_5047081239" description="Lipoprotein" evidence="2">
    <location>
        <begin position="28"/>
        <end position="55"/>
    </location>
</feature>
<proteinExistence type="predicted"/>
<keyword evidence="2" id="KW-0732">Signal</keyword>
<evidence type="ECO:0000256" key="2">
    <source>
        <dbReference type="SAM" id="SignalP"/>
    </source>
</evidence>
<sequence length="55" mass="5526">MNKQRHMGKVKTLVAPLAAAGMAAVLAGCADANSEDGGAPRTAGLGRNRHRKAGA</sequence>
<gene>
    <name evidence="3" type="ORF">MasN3_46120</name>
</gene>
<reference evidence="3" key="1">
    <citation type="submission" date="2022-11" db="EMBL/GenBank/DDBJ databases">
        <title>Isolation and characterization of PLA-degrading bacterium Massilia sp. from Antarctic soil.</title>
        <authorList>
            <person name="Sato K."/>
            <person name="Gomez-Fuentes C."/>
            <person name="Ahmad S.A."/>
            <person name="Zulkharnain A."/>
        </authorList>
    </citation>
    <scope>NUCLEOTIDE SEQUENCE</scope>
    <source>
        <strain evidence="3">N-3</strain>
    </source>
</reference>
<evidence type="ECO:0008006" key="5">
    <source>
        <dbReference type="Google" id="ProtNLM"/>
    </source>
</evidence>
<name>A0ABN6TI51_9BURK</name>
<accession>A0ABN6TI51</accession>